<dbReference type="NCBIfam" id="TIGR03011">
    <property type="entry name" value="sulf_tusB_dsrH"/>
    <property type="match status" value="1"/>
</dbReference>
<dbReference type="SUPFAM" id="SSF75169">
    <property type="entry name" value="DsrEFH-like"/>
    <property type="match status" value="1"/>
</dbReference>
<dbReference type="PANTHER" id="PTHR37526:SF1">
    <property type="entry name" value="PROTEIN TUSB"/>
    <property type="match status" value="1"/>
</dbReference>
<dbReference type="InterPro" id="IPR007215">
    <property type="entry name" value="Sulphur_relay_TusB/DsrH"/>
</dbReference>
<protein>
    <submittedName>
        <fullName evidence="1">tRNA 5-methylaminomethyl-2-thiouridine synthase subunit TusB</fullName>
    </submittedName>
</protein>
<dbReference type="PANTHER" id="PTHR37526">
    <property type="entry name" value="PROTEIN TUSB"/>
    <property type="match status" value="1"/>
</dbReference>
<dbReference type="AlphaFoldDB" id="A0A3B1A218"/>
<gene>
    <name evidence="1" type="ORF">MNBD_GAMMA22-1819</name>
</gene>
<dbReference type="Pfam" id="PF04077">
    <property type="entry name" value="DsrH"/>
    <property type="match status" value="1"/>
</dbReference>
<name>A0A3B1A218_9ZZZZ</name>
<dbReference type="Gene3D" id="3.40.1260.10">
    <property type="entry name" value="DsrEFH-like"/>
    <property type="match status" value="1"/>
</dbReference>
<organism evidence="1">
    <name type="scientific">hydrothermal vent metagenome</name>
    <dbReference type="NCBI Taxonomy" id="652676"/>
    <lineage>
        <taxon>unclassified sequences</taxon>
        <taxon>metagenomes</taxon>
        <taxon>ecological metagenomes</taxon>
    </lineage>
</organism>
<sequence length="102" mass="10934">MAMLHIVNKSPFDGDSLKACIRLAISGSSVLLTEDGVYGAMKGSTCSDAVSNSMKETSFYALGPDLKARGVTEDKLIDGVKVVDYTGFVNLVIENDNLQSWL</sequence>
<dbReference type="InterPro" id="IPR027396">
    <property type="entry name" value="DsrEFH-like"/>
</dbReference>
<reference evidence="1" key="1">
    <citation type="submission" date="2018-06" db="EMBL/GenBank/DDBJ databases">
        <authorList>
            <person name="Zhirakovskaya E."/>
        </authorList>
    </citation>
    <scope>NUCLEOTIDE SEQUENCE</scope>
</reference>
<accession>A0A3B1A218</accession>
<evidence type="ECO:0000313" key="1">
    <source>
        <dbReference type="EMBL" id="VAW95620.1"/>
    </source>
</evidence>
<dbReference type="GO" id="GO:0002143">
    <property type="term" value="P:tRNA wobble position uridine thiolation"/>
    <property type="evidence" value="ECO:0007669"/>
    <property type="project" value="InterPro"/>
</dbReference>
<proteinExistence type="predicted"/>
<dbReference type="GO" id="GO:1990228">
    <property type="term" value="C:sulfurtransferase complex"/>
    <property type="evidence" value="ECO:0007669"/>
    <property type="project" value="TreeGrafter"/>
</dbReference>
<dbReference type="EMBL" id="UOFS01000024">
    <property type="protein sequence ID" value="VAW95620.1"/>
    <property type="molecule type" value="Genomic_DNA"/>
</dbReference>